<feature type="transmembrane region" description="Helical" evidence="11">
    <location>
        <begin position="319"/>
        <end position="340"/>
    </location>
</feature>
<feature type="transmembrane region" description="Helical" evidence="11">
    <location>
        <begin position="161"/>
        <end position="182"/>
    </location>
</feature>
<dbReference type="PROSITE" id="PS50885">
    <property type="entry name" value="HAMP"/>
    <property type="match status" value="1"/>
</dbReference>
<keyword evidence="16" id="KW-1185">Reference proteome</keyword>
<evidence type="ECO:0000256" key="2">
    <source>
        <dbReference type="ARBA" id="ARBA00005887"/>
    </source>
</evidence>
<feature type="transmembrane region" description="Helical" evidence="11">
    <location>
        <begin position="6"/>
        <end position="30"/>
    </location>
</feature>
<dbReference type="SUPFAM" id="SSF58104">
    <property type="entry name" value="Methyl-accepting chemotaxis protein (MCP) signaling domain"/>
    <property type="match status" value="1"/>
</dbReference>
<evidence type="ECO:0000256" key="3">
    <source>
        <dbReference type="ARBA" id="ARBA00022448"/>
    </source>
</evidence>
<feature type="transmembrane region" description="Helical" evidence="11">
    <location>
        <begin position="352"/>
        <end position="377"/>
    </location>
</feature>
<dbReference type="SUPFAM" id="SSF111352">
    <property type="entry name" value="Ammonium transporter"/>
    <property type="match status" value="1"/>
</dbReference>
<dbReference type="PANTHER" id="PTHR11730:SF6">
    <property type="entry name" value="AMMONIUM TRANSPORTER"/>
    <property type="match status" value="1"/>
</dbReference>
<comment type="similarity">
    <text evidence="9">Belongs to the methyl-accepting chemotaxis (MCP) protein family.</text>
</comment>
<dbReference type="InterPro" id="IPR004090">
    <property type="entry name" value="Chemotax_Me-accpt_rcpt"/>
</dbReference>
<feature type="transmembrane region" description="Helical" evidence="11">
    <location>
        <begin position="267"/>
        <end position="285"/>
    </location>
</feature>
<dbReference type="NCBIfam" id="TIGR00836">
    <property type="entry name" value="amt"/>
    <property type="match status" value="1"/>
</dbReference>
<dbReference type="PROSITE" id="PS01219">
    <property type="entry name" value="AMMONIUM_TRANSP"/>
    <property type="match status" value="1"/>
</dbReference>
<dbReference type="InterPro" id="IPR001905">
    <property type="entry name" value="Ammonium_transpt"/>
</dbReference>
<evidence type="ECO:0000313" key="16">
    <source>
        <dbReference type="Proteomes" id="UP001296943"/>
    </source>
</evidence>
<dbReference type="InterPro" id="IPR003660">
    <property type="entry name" value="HAMP_dom"/>
</dbReference>
<feature type="domain" description="HAMP" evidence="14">
    <location>
        <begin position="412"/>
        <end position="453"/>
    </location>
</feature>
<keyword evidence="8 11" id="KW-0924">Ammonia transport</keyword>
<evidence type="ECO:0000256" key="10">
    <source>
        <dbReference type="PROSITE-ProRule" id="PRU00284"/>
    </source>
</evidence>
<dbReference type="PANTHER" id="PTHR11730">
    <property type="entry name" value="AMMONIUM TRANSPORTER"/>
    <property type="match status" value="1"/>
</dbReference>
<feature type="compositionally biased region" description="Basic and acidic residues" evidence="12">
    <location>
        <begin position="749"/>
        <end position="760"/>
    </location>
</feature>
<dbReference type="InterPro" id="IPR029020">
    <property type="entry name" value="Ammonium/urea_transptr"/>
</dbReference>
<dbReference type="InterPro" id="IPR018047">
    <property type="entry name" value="Ammonium_transpt_CS"/>
</dbReference>
<feature type="domain" description="Methyl-accepting transducer" evidence="13">
    <location>
        <begin position="515"/>
        <end position="722"/>
    </location>
</feature>
<keyword evidence="4" id="KW-1003">Cell membrane</keyword>
<evidence type="ECO:0000259" key="13">
    <source>
        <dbReference type="PROSITE" id="PS50111"/>
    </source>
</evidence>
<evidence type="ECO:0000313" key="15">
    <source>
        <dbReference type="EMBL" id="MBM7571007.1"/>
    </source>
</evidence>
<evidence type="ECO:0000256" key="6">
    <source>
        <dbReference type="ARBA" id="ARBA00022989"/>
    </source>
</evidence>
<dbReference type="Pfam" id="PF00015">
    <property type="entry name" value="MCPsignal"/>
    <property type="match status" value="1"/>
</dbReference>
<evidence type="ECO:0000259" key="14">
    <source>
        <dbReference type="PROSITE" id="PS50885"/>
    </source>
</evidence>
<evidence type="ECO:0000256" key="11">
    <source>
        <dbReference type="RuleBase" id="RU362002"/>
    </source>
</evidence>
<keyword evidence="3 11" id="KW-0813">Transport</keyword>
<proteinExistence type="inferred from homology"/>
<protein>
    <recommendedName>
        <fullName evidence="11">Ammonium transporter</fullName>
    </recommendedName>
</protein>
<dbReference type="RefSeq" id="WP_204498412.1">
    <property type="nucleotide sequence ID" value="NZ_JAFBDR010000006.1"/>
</dbReference>
<gene>
    <name evidence="15" type="ORF">JOC48_001487</name>
</gene>
<evidence type="ECO:0000256" key="5">
    <source>
        <dbReference type="ARBA" id="ARBA00022692"/>
    </source>
</evidence>
<evidence type="ECO:0000256" key="7">
    <source>
        <dbReference type="ARBA" id="ARBA00023136"/>
    </source>
</evidence>
<keyword evidence="10" id="KW-0807">Transducer</keyword>
<name>A0ABS2MYQ5_9BACI</name>
<dbReference type="Pfam" id="PF00909">
    <property type="entry name" value="Ammonium_transp"/>
    <property type="match status" value="1"/>
</dbReference>
<sequence>METFQLNLNFVWVLIATVLIFFMQAGFGALEAGFTRAKNSINVAMKNVTDFIFASIVFALIGFPLMFGESVGGFFGSTNFFLNMDDDPWNWSFLLFQIAFSSTAATIVSGAIAERSKFSGYIIGTILITLIIYPIYGHWAWGSLWGGDSTGWLENLGFMDFAGSTVVHSIGAWVAFAACIAVGPRIGKYNEDKTSNDFSPSSAVIATLGMFLLWFGWFGFNAGSTTVGDASIALIALNTHISAVAGGFAAILVSWFIKGLPNVSSTLNGVLGGLVAITAGCNVVGPGSAFLIGLIGGIVTTLAIELVEKKFRVDDAVGAVAVHGFAGAWGTVATAIFAKSDMLIASDRMTQIGVQVIGVLAGFIWAFGLGIIFYMVLKKMNLLRVSTEDEIAGLNVSEHGAKISMLDTLISMKEIAAAKGDLTKRLKIEHGEDTAELNEAFNQVLGRLNTIVSNIKKQTTNVNDLSEDMYELSNELKVNSEDQHNFVHKLQAYFIELDQRFEADLKTDEQVVSMIQDSFTTMEEISSQITGLRNHVSLLTKDVNVVNEKNQSVNTKIEKVESNVTHIRDFSNQIQGIIDTIANISKKINLLSLNAAIEAARAGDSGSGFAVVAGEIRALSNDTEVATKQIASIIDNSVKKMEEVDVDIVQFMDDFRELNEELGQIPAKFQLMDSDMEEINDYTKNFVNHVDRISKDSHEINQSKKEQAIKLSSFTDKIDSISKKSQTGVGISKRISDISNTMKRSSNQLDKEVGQFKTEH</sequence>
<comment type="similarity">
    <text evidence="2 11">Belongs to the ammonia transporter channel (TC 1.A.11.2) family.</text>
</comment>
<evidence type="ECO:0000256" key="9">
    <source>
        <dbReference type="ARBA" id="ARBA00029447"/>
    </source>
</evidence>
<reference evidence="15 16" key="1">
    <citation type="submission" date="2021-01" db="EMBL/GenBank/DDBJ databases">
        <title>Genomic Encyclopedia of Type Strains, Phase IV (KMG-IV): sequencing the most valuable type-strain genomes for metagenomic binning, comparative biology and taxonomic classification.</title>
        <authorList>
            <person name="Goeker M."/>
        </authorList>
    </citation>
    <scope>NUCLEOTIDE SEQUENCE [LARGE SCALE GENOMIC DNA]</scope>
    <source>
        <strain evidence="15 16">DSM 23711</strain>
    </source>
</reference>
<evidence type="ECO:0000256" key="4">
    <source>
        <dbReference type="ARBA" id="ARBA00022475"/>
    </source>
</evidence>
<dbReference type="SMART" id="SM00283">
    <property type="entry name" value="MA"/>
    <property type="match status" value="1"/>
</dbReference>
<feature type="transmembrane region" description="Helical" evidence="11">
    <location>
        <begin position="203"/>
        <end position="220"/>
    </location>
</feature>
<feature type="transmembrane region" description="Helical" evidence="11">
    <location>
        <begin position="120"/>
        <end position="141"/>
    </location>
</feature>
<keyword evidence="7 11" id="KW-0472">Membrane</keyword>
<keyword evidence="5 11" id="KW-0812">Transmembrane</keyword>
<feature type="transmembrane region" description="Helical" evidence="11">
    <location>
        <begin position="51"/>
        <end position="71"/>
    </location>
</feature>
<dbReference type="PROSITE" id="PS50111">
    <property type="entry name" value="CHEMOTAXIS_TRANSDUC_2"/>
    <property type="match status" value="1"/>
</dbReference>
<dbReference type="InterPro" id="IPR004089">
    <property type="entry name" value="MCPsignal_dom"/>
</dbReference>
<keyword evidence="6 11" id="KW-1133">Transmembrane helix</keyword>
<dbReference type="Proteomes" id="UP001296943">
    <property type="component" value="Unassembled WGS sequence"/>
</dbReference>
<comment type="caution">
    <text evidence="15">The sequence shown here is derived from an EMBL/GenBank/DDBJ whole genome shotgun (WGS) entry which is preliminary data.</text>
</comment>
<dbReference type="PRINTS" id="PR00260">
    <property type="entry name" value="CHEMTRNSDUCR"/>
</dbReference>
<accession>A0ABS2MYQ5</accession>
<feature type="region of interest" description="Disordered" evidence="12">
    <location>
        <begin position="740"/>
        <end position="760"/>
    </location>
</feature>
<evidence type="ECO:0000256" key="1">
    <source>
        <dbReference type="ARBA" id="ARBA00004141"/>
    </source>
</evidence>
<evidence type="ECO:0000256" key="12">
    <source>
        <dbReference type="SAM" id="MobiDB-lite"/>
    </source>
</evidence>
<dbReference type="InterPro" id="IPR024041">
    <property type="entry name" value="NH4_transpt_AmtB-like_dom"/>
</dbReference>
<dbReference type="EMBL" id="JAFBDR010000006">
    <property type="protein sequence ID" value="MBM7571007.1"/>
    <property type="molecule type" value="Genomic_DNA"/>
</dbReference>
<dbReference type="Gene3D" id="1.10.3430.10">
    <property type="entry name" value="Ammonium transporter AmtB like domains"/>
    <property type="match status" value="1"/>
</dbReference>
<evidence type="ECO:0000256" key="8">
    <source>
        <dbReference type="ARBA" id="ARBA00023177"/>
    </source>
</evidence>
<feature type="transmembrane region" description="Helical" evidence="11">
    <location>
        <begin position="91"/>
        <end position="113"/>
    </location>
</feature>
<organism evidence="15 16">
    <name type="scientific">Aquibacillus albus</name>
    <dbReference type="NCBI Taxonomy" id="1168171"/>
    <lineage>
        <taxon>Bacteria</taxon>
        <taxon>Bacillati</taxon>
        <taxon>Bacillota</taxon>
        <taxon>Bacilli</taxon>
        <taxon>Bacillales</taxon>
        <taxon>Bacillaceae</taxon>
        <taxon>Aquibacillus</taxon>
    </lineage>
</organism>
<feature type="transmembrane region" description="Helical" evidence="11">
    <location>
        <begin position="232"/>
        <end position="255"/>
    </location>
</feature>
<dbReference type="Gene3D" id="1.10.287.950">
    <property type="entry name" value="Methyl-accepting chemotaxis protein"/>
    <property type="match status" value="1"/>
</dbReference>
<comment type="subcellular location">
    <subcellularLocation>
        <location evidence="11">Cell membrane</location>
        <topology evidence="11">Multi-pass membrane protein</topology>
    </subcellularLocation>
    <subcellularLocation>
        <location evidence="1">Membrane</location>
        <topology evidence="1">Multi-pass membrane protein</topology>
    </subcellularLocation>
</comment>